<name>A0A811T4K3_9EURY</name>
<evidence type="ECO:0000313" key="1">
    <source>
        <dbReference type="EMBL" id="CAD6490331.1"/>
    </source>
</evidence>
<proteinExistence type="predicted"/>
<evidence type="ECO:0000313" key="2">
    <source>
        <dbReference type="Proteomes" id="UP000606624"/>
    </source>
</evidence>
<dbReference type="EMBL" id="CAJHIN010000012">
    <property type="protein sequence ID" value="CAD6490331.1"/>
    <property type="molecule type" value="Genomic_DNA"/>
</dbReference>
<dbReference type="AlphaFoldDB" id="A0A811T4K3"/>
<organism evidence="1 2">
    <name type="scientific">Candidatus Argoarchaeum ethanivorans</name>
    <dbReference type="NCBI Taxonomy" id="2608793"/>
    <lineage>
        <taxon>Archaea</taxon>
        <taxon>Methanobacteriati</taxon>
        <taxon>Methanobacteriota</taxon>
        <taxon>Stenosarchaea group</taxon>
        <taxon>Methanomicrobia</taxon>
        <taxon>Methanosarcinales</taxon>
        <taxon>Methanosarcinales incertae sedis</taxon>
        <taxon>GOM Arc I cluster</taxon>
        <taxon>Candidatus Argoarchaeum</taxon>
    </lineage>
</organism>
<gene>
    <name evidence="1" type="ORF">KFBDDELM_00215</name>
</gene>
<comment type="caution">
    <text evidence="1">The sequence shown here is derived from an EMBL/GenBank/DDBJ whole genome shotgun (WGS) entry which is preliminary data.</text>
</comment>
<protein>
    <submittedName>
        <fullName evidence="1">Uncharacterized protein</fullName>
    </submittedName>
</protein>
<sequence length="35" mass="4119">MNSIIEYRKEVIEKIETLSKSKLKSALDFVEYLAE</sequence>
<accession>A0A811T4K3</accession>
<dbReference type="Proteomes" id="UP000606624">
    <property type="component" value="Unassembled WGS sequence"/>
</dbReference>
<reference evidence="1" key="1">
    <citation type="submission" date="2020-10" db="EMBL/GenBank/DDBJ databases">
        <authorList>
            <person name="Hahn C.J."/>
            <person name="Laso-Perez R."/>
            <person name="Vulcano F."/>
            <person name="Vaziourakis K.-M."/>
            <person name="Stokke R."/>
            <person name="Steen I.H."/>
            <person name="Teske A."/>
            <person name="Boetius A."/>
            <person name="Liebeke M."/>
            <person name="Amann R."/>
            <person name="Knittel K."/>
        </authorList>
    </citation>
    <scope>NUCLEOTIDE SEQUENCE</scope>
    <source>
        <strain evidence="1">Gfbio:e3339647-f889-4370-9287-4fb5cb688e4c:AG392E03_GoMArc1</strain>
    </source>
</reference>